<dbReference type="eggNOG" id="KOG2910">
    <property type="taxonomic scope" value="Eukaryota"/>
</dbReference>
<evidence type="ECO:0000313" key="8">
    <source>
        <dbReference type="EMBL" id="CCH44883.1"/>
    </source>
</evidence>
<dbReference type="Proteomes" id="UP000009328">
    <property type="component" value="Unassembled WGS sequence"/>
</dbReference>
<dbReference type="InParanoid" id="K0KUM9"/>
<feature type="compositionally biased region" description="Basic and acidic residues" evidence="7">
    <location>
        <begin position="182"/>
        <end position="200"/>
    </location>
</feature>
<keyword evidence="4" id="KW-0967">Endosome</keyword>
<feature type="compositionally biased region" description="Low complexity" evidence="7">
    <location>
        <begin position="169"/>
        <end position="181"/>
    </location>
</feature>
<name>K0KUM9_WICCF</name>
<evidence type="ECO:0000313" key="9">
    <source>
        <dbReference type="Proteomes" id="UP000009328"/>
    </source>
</evidence>
<dbReference type="GO" id="GO:0000815">
    <property type="term" value="C:ESCRT III complex"/>
    <property type="evidence" value="ECO:0007669"/>
    <property type="project" value="TreeGrafter"/>
</dbReference>
<dbReference type="HOGENOM" id="CLU_086201_0_0_1"/>
<keyword evidence="3" id="KW-0813">Transport</keyword>
<dbReference type="PANTHER" id="PTHR22761">
    <property type="entry name" value="CHARGED MULTIVESICULAR BODY PROTEIN"/>
    <property type="match status" value="1"/>
</dbReference>
<dbReference type="GO" id="GO:0006900">
    <property type="term" value="P:vesicle budding from membrane"/>
    <property type="evidence" value="ECO:0007669"/>
    <property type="project" value="TreeGrafter"/>
</dbReference>
<proteinExistence type="inferred from homology"/>
<evidence type="ECO:0000256" key="2">
    <source>
        <dbReference type="ARBA" id="ARBA00006190"/>
    </source>
</evidence>
<keyword evidence="5" id="KW-0653">Protein transport</keyword>
<feature type="region of interest" description="Disordered" evidence="7">
    <location>
        <begin position="165"/>
        <end position="223"/>
    </location>
</feature>
<dbReference type="STRING" id="1206466.K0KUM9"/>
<dbReference type="Pfam" id="PF03357">
    <property type="entry name" value="Snf7"/>
    <property type="match status" value="1"/>
</dbReference>
<sequence>MGNTTSSPKITAQDKAILQVKLQKDKLLKYQKKSTLLIKNETNQIKACLSKGDKTSAKIILKRTKYQENLLENVSNQILNLENMIQNIEFKLIEQDFLKGLQNGNEILKKLNNEMKLDQVETLMDDVNENIQIQEEIDQVLSNSIVGKDYEDEIDEELAMLEKEEFMKQGKQSEQSGQQSKDNNELIEKLPSVDKLQDIKQDEEEEKDEEPVKVKQKKTALLA</sequence>
<dbReference type="EMBL" id="CAIF01000164">
    <property type="protein sequence ID" value="CCH44883.1"/>
    <property type="molecule type" value="Genomic_DNA"/>
</dbReference>
<evidence type="ECO:0000256" key="7">
    <source>
        <dbReference type="SAM" id="MobiDB-lite"/>
    </source>
</evidence>
<keyword evidence="9" id="KW-1185">Reference proteome</keyword>
<dbReference type="GO" id="GO:0032511">
    <property type="term" value="P:late endosome to vacuole transport via multivesicular body sorting pathway"/>
    <property type="evidence" value="ECO:0007669"/>
    <property type="project" value="TreeGrafter"/>
</dbReference>
<dbReference type="PANTHER" id="PTHR22761:SF5">
    <property type="entry name" value="CHARGED MULTIVESICULAR BODY PROTEIN 6"/>
    <property type="match status" value="1"/>
</dbReference>
<gene>
    <name evidence="8" type="ORF">BN7_4452</name>
</gene>
<evidence type="ECO:0000256" key="5">
    <source>
        <dbReference type="ARBA" id="ARBA00022927"/>
    </source>
</evidence>
<reference evidence="8 9" key="1">
    <citation type="journal article" date="2012" name="Eukaryot. Cell">
        <title>Draft genome sequence of Wickerhamomyces ciferrii NRRL Y-1031 F-60-10.</title>
        <authorList>
            <person name="Schneider J."/>
            <person name="Andrea H."/>
            <person name="Blom J."/>
            <person name="Jaenicke S."/>
            <person name="Ruckert C."/>
            <person name="Schorsch C."/>
            <person name="Szczepanowski R."/>
            <person name="Farwick M."/>
            <person name="Goesmann A."/>
            <person name="Puhler A."/>
            <person name="Schaffer S."/>
            <person name="Tauch A."/>
            <person name="Kohler T."/>
            <person name="Brinkrolf K."/>
        </authorList>
    </citation>
    <scope>NUCLEOTIDE SEQUENCE [LARGE SCALE GENOMIC DNA]</scope>
    <source>
        <strain evidence="9">ATCC 14091 / BCRC 22168 / CBS 111 / JCM 3599 / NBRC 0793 / NRRL Y-1031 F-60-10</strain>
    </source>
</reference>
<protein>
    <submittedName>
        <fullName evidence="8">Vacuolar protein sorting-associated protein</fullName>
    </submittedName>
</protein>
<feature type="compositionally biased region" description="Basic residues" evidence="7">
    <location>
        <begin position="214"/>
        <end position="223"/>
    </location>
</feature>
<dbReference type="GO" id="GO:0015031">
    <property type="term" value="P:protein transport"/>
    <property type="evidence" value="ECO:0007669"/>
    <property type="project" value="UniProtKB-KW"/>
</dbReference>
<dbReference type="GO" id="GO:0005771">
    <property type="term" value="C:multivesicular body"/>
    <property type="evidence" value="ECO:0007669"/>
    <property type="project" value="TreeGrafter"/>
</dbReference>
<comment type="similarity">
    <text evidence="2">Belongs to the SNF7 family.</text>
</comment>
<comment type="subcellular location">
    <subcellularLocation>
        <location evidence="1">Endosome membrane</location>
    </subcellularLocation>
</comment>
<evidence type="ECO:0000256" key="6">
    <source>
        <dbReference type="ARBA" id="ARBA00023136"/>
    </source>
</evidence>
<dbReference type="FunCoup" id="K0KUM9">
    <property type="interactions" value="538"/>
</dbReference>
<accession>K0KUM9</accession>
<dbReference type="InterPro" id="IPR005024">
    <property type="entry name" value="Snf7_fam"/>
</dbReference>
<keyword evidence="6" id="KW-0472">Membrane</keyword>
<evidence type="ECO:0000256" key="4">
    <source>
        <dbReference type="ARBA" id="ARBA00022753"/>
    </source>
</evidence>
<comment type="caution">
    <text evidence="8">The sequence shown here is derived from an EMBL/GenBank/DDBJ whole genome shotgun (WGS) entry which is preliminary data.</text>
</comment>
<evidence type="ECO:0000256" key="1">
    <source>
        <dbReference type="ARBA" id="ARBA00004608"/>
    </source>
</evidence>
<organism evidence="8 9">
    <name type="scientific">Wickerhamomyces ciferrii (strain ATCC 14091 / BCRC 22168 / CBS 111 / JCM 3599 / NBRC 0793 / NRRL Y-1031 F-60-10)</name>
    <name type="common">Yeast</name>
    <name type="synonym">Pichia ciferrii</name>
    <dbReference type="NCBI Taxonomy" id="1206466"/>
    <lineage>
        <taxon>Eukaryota</taxon>
        <taxon>Fungi</taxon>
        <taxon>Dikarya</taxon>
        <taxon>Ascomycota</taxon>
        <taxon>Saccharomycotina</taxon>
        <taxon>Saccharomycetes</taxon>
        <taxon>Phaffomycetales</taxon>
        <taxon>Wickerhamomycetaceae</taxon>
        <taxon>Wickerhamomyces</taxon>
    </lineage>
</organism>
<evidence type="ECO:0000256" key="3">
    <source>
        <dbReference type="ARBA" id="ARBA00022448"/>
    </source>
</evidence>
<dbReference type="AlphaFoldDB" id="K0KUM9"/>
<dbReference type="Gene3D" id="6.10.140.1230">
    <property type="match status" value="1"/>
</dbReference>